<reference evidence="1" key="1">
    <citation type="submission" date="2021-03" db="EMBL/GenBank/DDBJ databases">
        <authorList>
            <consortium name="DOE Joint Genome Institute"/>
            <person name="Ahrendt S."/>
            <person name="Looney B.P."/>
            <person name="Miyauchi S."/>
            <person name="Morin E."/>
            <person name="Drula E."/>
            <person name="Courty P.E."/>
            <person name="Chicoki N."/>
            <person name="Fauchery L."/>
            <person name="Kohler A."/>
            <person name="Kuo A."/>
            <person name="Labutti K."/>
            <person name="Pangilinan J."/>
            <person name="Lipzen A."/>
            <person name="Riley R."/>
            <person name="Andreopoulos W."/>
            <person name="He G."/>
            <person name="Johnson J."/>
            <person name="Barry K.W."/>
            <person name="Grigoriev I.V."/>
            <person name="Nagy L."/>
            <person name="Hibbett D."/>
            <person name="Henrissat B."/>
            <person name="Matheny P.B."/>
            <person name="Labbe J."/>
            <person name="Martin F."/>
        </authorList>
    </citation>
    <scope>NUCLEOTIDE SEQUENCE</scope>
    <source>
        <strain evidence="1">HHB10654</strain>
    </source>
</reference>
<reference evidence="1" key="2">
    <citation type="journal article" date="2022" name="New Phytol.">
        <title>Evolutionary transition to the ectomycorrhizal habit in the genomes of a hyperdiverse lineage of mushroom-forming fungi.</title>
        <authorList>
            <person name="Looney B."/>
            <person name="Miyauchi S."/>
            <person name="Morin E."/>
            <person name="Drula E."/>
            <person name="Courty P.E."/>
            <person name="Kohler A."/>
            <person name="Kuo A."/>
            <person name="LaButti K."/>
            <person name="Pangilinan J."/>
            <person name="Lipzen A."/>
            <person name="Riley R."/>
            <person name="Andreopoulos W."/>
            <person name="He G."/>
            <person name="Johnson J."/>
            <person name="Nolan M."/>
            <person name="Tritt A."/>
            <person name="Barry K.W."/>
            <person name="Grigoriev I.V."/>
            <person name="Nagy L.G."/>
            <person name="Hibbett D."/>
            <person name="Henrissat B."/>
            <person name="Matheny P.B."/>
            <person name="Labbe J."/>
            <person name="Martin F.M."/>
        </authorList>
    </citation>
    <scope>NUCLEOTIDE SEQUENCE</scope>
    <source>
        <strain evidence="1">HHB10654</strain>
    </source>
</reference>
<organism evidence="1 2">
    <name type="scientific">Artomyces pyxidatus</name>
    <dbReference type="NCBI Taxonomy" id="48021"/>
    <lineage>
        <taxon>Eukaryota</taxon>
        <taxon>Fungi</taxon>
        <taxon>Dikarya</taxon>
        <taxon>Basidiomycota</taxon>
        <taxon>Agaricomycotina</taxon>
        <taxon>Agaricomycetes</taxon>
        <taxon>Russulales</taxon>
        <taxon>Auriscalpiaceae</taxon>
        <taxon>Artomyces</taxon>
    </lineage>
</organism>
<evidence type="ECO:0000313" key="1">
    <source>
        <dbReference type="EMBL" id="KAI0054357.1"/>
    </source>
</evidence>
<feature type="non-terminal residue" evidence="1">
    <location>
        <position position="1"/>
    </location>
</feature>
<dbReference type="EMBL" id="MU277483">
    <property type="protein sequence ID" value="KAI0054357.1"/>
    <property type="molecule type" value="Genomic_DNA"/>
</dbReference>
<keyword evidence="2" id="KW-1185">Reference proteome</keyword>
<comment type="caution">
    <text evidence="1">The sequence shown here is derived from an EMBL/GenBank/DDBJ whole genome shotgun (WGS) entry which is preliminary data.</text>
</comment>
<gene>
    <name evidence="1" type="ORF">BV25DRAFT_1769545</name>
</gene>
<protein>
    <submittedName>
        <fullName evidence="1">Uncharacterized protein</fullName>
    </submittedName>
</protein>
<sequence length="204" mass="23097">VPNTFEALCQWAYVHYVNQGRDLNRRHLFLHQPVNPAAVLRTARTGPEVNIRFQGFLGQCNLKPLGNWRGTLTSAHRAVQFLQLVSGPFTAQMKDQVCCVDNIKNLVLREILTNVDPEEGPLTFDGSKTTLSFQRRVFTRSEFPPSLLTYMDDPSGTAGAMHKQWRVTNRIAFGRKMDDGGIERCSHHLFNPGDFIDVTARIDI</sequence>
<evidence type="ECO:0000313" key="2">
    <source>
        <dbReference type="Proteomes" id="UP000814140"/>
    </source>
</evidence>
<feature type="non-terminal residue" evidence="1">
    <location>
        <position position="204"/>
    </location>
</feature>
<proteinExistence type="predicted"/>
<dbReference type="Proteomes" id="UP000814140">
    <property type="component" value="Unassembled WGS sequence"/>
</dbReference>
<name>A0ACB8SDV6_9AGAM</name>
<accession>A0ACB8SDV6</accession>